<dbReference type="Gramene" id="LPERR07G05490.2">
    <property type="protein sequence ID" value="LPERR07G05490.2"/>
    <property type="gene ID" value="LPERR07G05490"/>
</dbReference>
<evidence type="ECO:0000313" key="2">
    <source>
        <dbReference type="EnsemblPlants" id="LPERR07G05490.2"/>
    </source>
</evidence>
<dbReference type="CDD" id="cd22157">
    <property type="entry name" value="F-box_AtFBW1-like"/>
    <property type="match status" value="1"/>
</dbReference>
<dbReference type="Gene3D" id="1.20.1280.50">
    <property type="match status" value="1"/>
</dbReference>
<dbReference type="SMART" id="SM00256">
    <property type="entry name" value="FBOX"/>
    <property type="match status" value="1"/>
</dbReference>
<dbReference type="PANTHER" id="PTHR31111">
    <property type="entry name" value="BNAA05G37150D PROTEIN-RELATED"/>
    <property type="match status" value="1"/>
</dbReference>
<dbReference type="Proteomes" id="UP000032180">
    <property type="component" value="Chromosome 7"/>
</dbReference>
<dbReference type="EnsemblPlants" id="LPERR07G05490.2">
    <property type="protein sequence ID" value="LPERR07G05490.2"/>
    <property type="gene ID" value="LPERR07G05490"/>
</dbReference>
<dbReference type="InterPro" id="IPR036047">
    <property type="entry name" value="F-box-like_dom_sf"/>
</dbReference>
<name>A0A0D9WWJ3_9ORYZ</name>
<dbReference type="STRING" id="77586.A0A0D9WWJ3"/>
<dbReference type="eggNOG" id="ENOG502R1S4">
    <property type="taxonomic scope" value="Eukaryota"/>
</dbReference>
<protein>
    <recommendedName>
        <fullName evidence="1">F-box domain-containing protein</fullName>
    </recommendedName>
</protein>
<reference evidence="2 3" key="1">
    <citation type="submission" date="2012-08" db="EMBL/GenBank/DDBJ databases">
        <title>Oryza genome evolution.</title>
        <authorList>
            <person name="Wing R.A."/>
        </authorList>
    </citation>
    <scope>NUCLEOTIDE SEQUENCE</scope>
</reference>
<reference evidence="2" key="3">
    <citation type="submission" date="2015-04" db="UniProtKB">
        <authorList>
            <consortium name="EnsemblPlants"/>
        </authorList>
    </citation>
    <scope>IDENTIFICATION</scope>
</reference>
<dbReference type="HOGENOM" id="CLU_033501_2_0_1"/>
<dbReference type="PROSITE" id="PS50181">
    <property type="entry name" value="FBOX"/>
    <property type="match status" value="1"/>
</dbReference>
<dbReference type="Pfam" id="PF00646">
    <property type="entry name" value="F-box"/>
    <property type="match status" value="1"/>
</dbReference>
<dbReference type="InterPro" id="IPR001810">
    <property type="entry name" value="F-box_dom"/>
</dbReference>
<accession>A0A0D9WWJ3</accession>
<keyword evidence="3" id="KW-1185">Reference proteome</keyword>
<reference evidence="3" key="2">
    <citation type="submission" date="2013-12" db="EMBL/GenBank/DDBJ databases">
        <authorList>
            <person name="Yu Y."/>
            <person name="Lee S."/>
            <person name="de Baynast K."/>
            <person name="Wissotski M."/>
            <person name="Liu L."/>
            <person name="Talag J."/>
            <person name="Goicoechea J."/>
            <person name="Angelova A."/>
            <person name="Jetty R."/>
            <person name="Kudrna D."/>
            <person name="Golser W."/>
            <person name="Rivera L."/>
            <person name="Zhang J."/>
            <person name="Wing R."/>
        </authorList>
    </citation>
    <scope>NUCLEOTIDE SEQUENCE</scope>
</reference>
<dbReference type="SUPFAM" id="SSF81383">
    <property type="entry name" value="F-box domain"/>
    <property type="match status" value="1"/>
</dbReference>
<sequence length="232" mass="26353">MASSSKLLSGASDLGELPRDALFEVLVRLPAKYLCRLRAVCRSWQTLTSDPLFAAAHKGRHHRDPLLVVDYRDRDSYAVGVEIVDLSGIVLRRIPIRGINIVDNDESEFMDILHDVIVLRTRLDVICFTRRMYPLCLWTDEIAAERGEMNIGSEVDSYAFGKLSSVGVYKALCIIRFYQPDRQLCEVITVDSNSQGMWRKTHDPPARICSSKEMLGHRCGGVFHDRFLHELS</sequence>
<feature type="domain" description="F-box" evidence="1">
    <location>
        <begin position="11"/>
        <end position="56"/>
    </location>
</feature>
<evidence type="ECO:0000313" key="3">
    <source>
        <dbReference type="Proteomes" id="UP000032180"/>
    </source>
</evidence>
<organism evidence="2 3">
    <name type="scientific">Leersia perrieri</name>
    <dbReference type="NCBI Taxonomy" id="77586"/>
    <lineage>
        <taxon>Eukaryota</taxon>
        <taxon>Viridiplantae</taxon>
        <taxon>Streptophyta</taxon>
        <taxon>Embryophyta</taxon>
        <taxon>Tracheophyta</taxon>
        <taxon>Spermatophyta</taxon>
        <taxon>Magnoliopsida</taxon>
        <taxon>Liliopsida</taxon>
        <taxon>Poales</taxon>
        <taxon>Poaceae</taxon>
        <taxon>BOP clade</taxon>
        <taxon>Oryzoideae</taxon>
        <taxon>Oryzeae</taxon>
        <taxon>Oryzinae</taxon>
        <taxon>Leersia</taxon>
    </lineage>
</organism>
<evidence type="ECO:0000259" key="1">
    <source>
        <dbReference type="PROSITE" id="PS50181"/>
    </source>
</evidence>
<dbReference type="PANTHER" id="PTHR31111:SF136">
    <property type="entry name" value="F-BOX ASSOCIATED DOMAIN-CONTAINING PROTEIN"/>
    <property type="match status" value="1"/>
</dbReference>
<dbReference type="AlphaFoldDB" id="A0A0D9WWJ3"/>
<proteinExistence type="predicted"/>